<reference evidence="1" key="1">
    <citation type="submission" date="2020-11" db="EMBL/GenBank/DDBJ databases">
        <authorList>
            <person name="Koelle M."/>
            <person name="Horta M.A.C."/>
            <person name="Nowrousian M."/>
            <person name="Ohm R.A."/>
            <person name="Benz P."/>
            <person name="Pilgard A."/>
        </authorList>
    </citation>
    <scope>NUCLEOTIDE SEQUENCE</scope>
    <source>
        <strain evidence="1">FPRL280</strain>
    </source>
</reference>
<gene>
    <name evidence="1" type="ORF">IEO21_07374</name>
</gene>
<name>A0A8H7U0D8_9APHY</name>
<accession>A0A8H7U0D8</accession>
<evidence type="ECO:0000313" key="1">
    <source>
        <dbReference type="EMBL" id="KAF9809448.1"/>
    </source>
</evidence>
<dbReference type="EMBL" id="JADOXO010000204">
    <property type="protein sequence ID" value="KAF9809448.1"/>
    <property type="molecule type" value="Genomic_DNA"/>
</dbReference>
<dbReference type="Proteomes" id="UP000639403">
    <property type="component" value="Unassembled WGS sequence"/>
</dbReference>
<protein>
    <submittedName>
        <fullName evidence="1">Uncharacterized protein</fullName>
    </submittedName>
</protein>
<organism evidence="1 2">
    <name type="scientific">Rhodonia placenta</name>
    <dbReference type="NCBI Taxonomy" id="104341"/>
    <lineage>
        <taxon>Eukaryota</taxon>
        <taxon>Fungi</taxon>
        <taxon>Dikarya</taxon>
        <taxon>Basidiomycota</taxon>
        <taxon>Agaricomycotina</taxon>
        <taxon>Agaricomycetes</taxon>
        <taxon>Polyporales</taxon>
        <taxon>Adustoporiaceae</taxon>
        <taxon>Rhodonia</taxon>
    </lineage>
</organism>
<sequence length="198" mass="20915">MTVFPSYQSGRRSLSISLSGGDAGDDIIGDGGDGERPGGGGGGCGCPLGGLRGERSLWCKVCREIGISSCLTCTGNSLGKARAGRDSTGVPRCGSRCVGTAGTKRMLGPFDGLIVLVILLNRSRRAIRARLCLAGENESGRTVNDVDVDEVLGVKGVNKALTRSHDGGSMQQEPRLRVREDKYRPLKCRGAHHPTYRK</sequence>
<dbReference type="AlphaFoldDB" id="A0A8H7U0D8"/>
<evidence type="ECO:0000313" key="2">
    <source>
        <dbReference type="Proteomes" id="UP000639403"/>
    </source>
</evidence>
<comment type="caution">
    <text evidence="1">The sequence shown here is derived from an EMBL/GenBank/DDBJ whole genome shotgun (WGS) entry which is preliminary data.</text>
</comment>
<proteinExistence type="predicted"/>
<reference evidence="1" key="2">
    <citation type="journal article" name="Front. Microbiol.">
        <title>Degradative Capacity of Two Strains of Rhodonia placenta: From Phenotype to Genotype.</title>
        <authorList>
            <person name="Kolle M."/>
            <person name="Horta M.A.C."/>
            <person name="Nowrousian M."/>
            <person name="Ohm R.A."/>
            <person name="Benz J.P."/>
            <person name="Pilgard A."/>
        </authorList>
    </citation>
    <scope>NUCLEOTIDE SEQUENCE</scope>
    <source>
        <strain evidence="1">FPRL280</strain>
    </source>
</reference>